<comment type="similarity">
    <text evidence="2">Belongs to the cytochrome ubiquinol oxidase subunit 2 family.</text>
</comment>
<dbReference type="GO" id="GO:0005886">
    <property type="term" value="C:plasma membrane"/>
    <property type="evidence" value="ECO:0007669"/>
    <property type="project" value="UniProtKB-SubCell"/>
</dbReference>
<evidence type="ECO:0000256" key="4">
    <source>
        <dbReference type="ARBA" id="ARBA00022692"/>
    </source>
</evidence>
<dbReference type="GO" id="GO:0019646">
    <property type="term" value="P:aerobic electron transport chain"/>
    <property type="evidence" value="ECO:0007669"/>
    <property type="project" value="TreeGrafter"/>
</dbReference>
<organism evidence="8 9">
    <name type="scientific">Raoultella terrigena</name>
    <name type="common">Klebsiella terrigena</name>
    <dbReference type="NCBI Taxonomy" id="577"/>
    <lineage>
        <taxon>Bacteria</taxon>
        <taxon>Pseudomonadati</taxon>
        <taxon>Pseudomonadota</taxon>
        <taxon>Gammaproteobacteria</taxon>
        <taxon>Enterobacterales</taxon>
        <taxon>Enterobacteriaceae</taxon>
        <taxon>Klebsiella/Raoultella group</taxon>
        <taxon>Raoultella</taxon>
    </lineage>
</organism>
<dbReference type="PANTHER" id="PTHR43141">
    <property type="entry name" value="CYTOCHROME BD2 SUBUNIT II"/>
    <property type="match status" value="1"/>
</dbReference>
<gene>
    <name evidence="8" type="ORF">NCTC9185_00571</name>
</gene>
<keyword evidence="3" id="KW-1003">Cell membrane</keyword>
<evidence type="ECO:0000256" key="7">
    <source>
        <dbReference type="SAM" id="Phobius"/>
    </source>
</evidence>
<sequence>MFLGFSGLGISIWPHIIPPAVTLWQAAAPPQSQGFMLVGAALIIPVILGYTFWSYYVFRGKVQHGEGYH</sequence>
<evidence type="ECO:0000256" key="1">
    <source>
        <dbReference type="ARBA" id="ARBA00004651"/>
    </source>
</evidence>
<evidence type="ECO:0000256" key="5">
    <source>
        <dbReference type="ARBA" id="ARBA00022989"/>
    </source>
</evidence>
<feature type="transmembrane region" description="Helical" evidence="7">
    <location>
        <begin position="35"/>
        <end position="58"/>
    </location>
</feature>
<protein>
    <submittedName>
        <fullName evidence="8">Cytochrome d ubiquinol oxidase, subunit II</fullName>
    </submittedName>
</protein>
<name>A0A4U9CZX8_RAOTE</name>
<dbReference type="Pfam" id="PF02322">
    <property type="entry name" value="Cyt_bd_oxida_II"/>
    <property type="match status" value="1"/>
</dbReference>
<evidence type="ECO:0000256" key="6">
    <source>
        <dbReference type="ARBA" id="ARBA00023136"/>
    </source>
</evidence>
<dbReference type="InterPro" id="IPR003317">
    <property type="entry name" value="Cyt-d_oxidase_su2"/>
</dbReference>
<evidence type="ECO:0000256" key="2">
    <source>
        <dbReference type="ARBA" id="ARBA00007543"/>
    </source>
</evidence>
<accession>A0A4U9CZX8</accession>
<keyword evidence="5 7" id="KW-1133">Transmembrane helix</keyword>
<dbReference type="GO" id="GO:0016682">
    <property type="term" value="F:oxidoreductase activity, acting on diphenols and related substances as donors, oxygen as acceptor"/>
    <property type="evidence" value="ECO:0007669"/>
    <property type="project" value="TreeGrafter"/>
</dbReference>
<dbReference type="GO" id="GO:0009055">
    <property type="term" value="F:electron transfer activity"/>
    <property type="evidence" value="ECO:0007669"/>
    <property type="project" value="TreeGrafter"/>
</dbReference>
<evidence type="ECO:0000313" key="8">
    <source>
        <dbReference type="EMBL" id="VTN08693.1"/>
    </source>
</evidence>
<dbReference type="GO" id="GO:0070069">
    <property type="term" value="C:cytochrome complex"/>
    <property type="evidence" value="ECO:0007669"/>
    <property type="project" value="TreeGrafter"/>
</dbReference>
<evidence type="ECO:0000256" key="3">
    <source>
        <dbReference type="ARBA" id="ARBA00022475"/>
    </source>
</evidence>
<proteinExistence type="inferred from homology"/>
<dbReference type="Proteomes" id="UP000339249">
    <property type="component" value="Unassembled WGS sequence"/>
</dbReference>
<evidence type="ECO:0000313" key="9">
    <source>
        <dbReference type="Proteomes" id="UP000339249"/>
    </source>
</evidence>
<dbReference type="EMBL" id="CABDVU010000001">
    <property type="protein sequence ID" value="VTN08693.1"/>
    <property type="molecule type" value="Genomic_DNA"/>
</dbReference>
<keyword evidence="4 7" id="KW-0812">Transmembrane</keyword>
<reference evidence="8 9" key="1">
    <citation type="submission" date="2019-04" db="EMBL/GenBank/DDBJ databases">
        <authorList>
            <consortium name="Pathogen Informatics"/>
        </authorList>
    </citation>
    <scope>NUCLEOTIDE SEQUENCE [LARGE SCALE GENOMIC DNA]</scope>
    <source>
        <strain evidence="8 9">NCTC9185</strain>
    </source>
</reference>
<dbReference type="AlphaFoldDB" id="A0A4U9CZX8"/>
<dbReference type="PANTHER" id="PTHR43141:SF4">
    <property type="entry name" value="CYTOCHROME BD2 SUBUNIT II"/>
    <property type="match status" value="1"/>
</dbReference>
<keyword evidence="6 7" id="KW-0472">Membrane</keyword>
<comment type="subcellular location">
    <subcellularLocation>
        <location evidence="1">Cell membrane</location>
        <topology evidence="1">Multi-pass membrane protein</topology>
    </subcellularLocation>
</comment>